<reference evidence="1" key="1">
    <citation type="submission" date="2022-11" db="EMBL/GenBank/DDBJ databases">
        <authorList>
            <person name="Petersen C."/>
        </authorList>
    </citation>
    <scope>NUCLEOTIDE SEQUENCE</scope>
    <source>
        <strain evidence="1">IBT 30761</strain>
    </source>
</reference>
<dbReference type="AlphaFoldDB" id="A0A9W9FGA5"/>
<gene>
    <name evidence="1" type="ORF">N7532_006443</name>
</gene>
<comment type="caution">
    <text evidence="1">The sequence shown here is derived from an EMBL/GenBank/DDBJ whole genome shotgun (WGS) entry which is preliminary data.</text>
</comment>
<dbReference type="EMBL" id="JAPQKI010000005">
    <property type="protein sequence ID" value="KAJ5099442.1"/>
    <property type="molecule type" value="Genomic_DNA"/>
</dbReference>
<dbReference type="GeneID" id="81357916"/>
<evidence type="ECO:0000313" key="2">
    <source>
        <dbReference type="Proteomes" id="UP001149074"/>
    </source>
</evidence>
<sequence length="65" mass="7134">MAAEDGWDWATVSASCVGMIILTNRQMIGSEVLASKFTSHASRSGSIISNLLFFGTYRSFREKEA</sequence>
<protein>
    <submittedName>
        <fullName evidence="1">Uncharacterized protein</fullName>
    </submittedName>
</protein>
<keyword evidence="2" id="KW-1185">Reference proteome</keyword>
<dbReference type="RefSeq" id="XP_056475096.1">
    <property type="nucleotide sequence ID" value="XM_056618937.1"/>
</dbReference>
<accession>A0A9W9FGA5</accession>
<dbReference type="Proteomes" id="UP001149074">
    <property type="component" value="Unassembled WGS sequence"/>
</dbReference>
<organism evidence="1 2">
    <name type="scientific">Penicillium argentinense</name>
    <dbReference type="NCBI Taxonomy" id="1131581"/>
    <lineage>
        <taxon>Eukaryota</taxon>
        <taxon>Fungi</taxon>
        <taxon>Dikarya</taxon>
        <taxon>Ascomycota</taxon>
        <taxon>Pezizomycotina</taxon>
        <taxon>Eurotiomycetes</taxon>
        <taxon>Eurotiomycetidae</taxon>
        <taxon>Eurotiales</taxon>
        <taxon>Aspergillaceae</taxon>
        <taxon>Penicillium</taxon>
    </lineage>
</organism>
<name>A0A9W9FGA5_9EURO</name>
<proteinExistence type="predicted"/>
<evidence type="ECO:0000313" key="1">
    <source>
        <dbReference type="EMBL" id="KAJ5099442.1"/>
    </source>
</evidence>
<reference evidence="1" key="2">
    <citation type="journal article" date="2023" name="IMA Fungus">
        <title>Comparative genomic study of the Penicillium genus elucidates a diverse pangenome and 15 lateral gene transfer events.</title>
        <authorList>
            <person name="Petersen C."/>
            <person name="Sorensen T."/>
            <person name="Nielsen M.R."/>
            <person name="Sondergaard T.E."/>
            <person name="Sorensen J.L."/>
            <person name="Fitzpatrick D.A."/>
            <person name="Frisvad J.C."/>
            <person name="Nielsen K.L."/>
        </authorList>
    </citation>
    <scope>NUCLEOTIDE SEQUENCE</scope>
    <source>
        <strain evidence="1">IBT 30761</strain>
    </source>
</reference>